<comment type="caution">
    <text evidence="1">The sequence shown here is derived from an EMBL/GenBank/DDBJ whole genome shotgun (WGS) entry which is preliminary data.</text>
</comment>
<sequence length="69" mass="7862">MPDSVACSQDECIFFKNLRLLGQGTGYNSRAWVFGHLQCTLEKSGVLVPQLNKSSSVLLRNRKFPWYPE</sequence>
<dbReference type="AlphaFoldDB" id="A0ABD1XHB6"/>
<organism evidence="1 2">
    <name type="scientific">Riccia fluitans</name>
    <dbReference type="NCBI Taxonomy" id="41844"/>
    <lineage>
        <taxon>Eukaryota</taxon>
        <taxon>Viridiplantae</taxon>
        <taxon>Streptophyta</taxon>
        <taxon>Embryophyta</taxon>
        <taxon>Marchantiophyta</taxon>
        <taxon>Marchantiopsida</taxon>
        <taxon>Marchantiidae</taxon>
        <taxon>Marchantiales</taxon>
        <taxon>Ricciaceae</taxon>
        <taxon>Riccia</taxon>
    </lineage>
</organism>
<reference evidence="1 2" key="1">
    <citation type="submission" date="2024-09" db="EMBL/GenBank/DDBJ databases">
        <title>Chromosome-scale assembly of Riccia fluitans.</title>
        <authorList>
            <person name="Paukszto L."/>
            <person name="Sawicki J."/>
            <person name="Karawczyk K."/>
            <person name="Piernik-Szablinska J."/>
            <person name="Szczecinska M."/>
            <person name="Mazdziarz M."/>
        </authorList>
    </citation>
    <scope>NUCLEOTIDE SEQUENCE [LARGE SCALE GENOMIC DNA]</scope>
    <source>
        <strain evidence="1">Rf_01</strain>
        <tissue evidence="1">Aerial parts of the thallus</tissue>
    </source>
</reference>
<name>A0ABD1XHB6_9MARC</name>
<accession>A0ABD1XHB6</accession>
<proteinExistence type="predicted"/>
<dbReference type="EMBL" id="JBHFFA010000008">
    <property type="protein sequence ID" value="KAL2608331.1"/>
    <property type="molecule type" value="Genomic_DNA"/>
</dbReference>
<dbReference type="Proteomes" id="UP001605036">
    <property type="component" value="Unassembled WGS sequence"/>
</dbReference>
<evidence type="ECO:0000313" key="1">
    <source>
        <dbReference type="EMBL" id="KAL2608331.1"/>
    </source>
</evidence>
<keyword evidence="2" id="KW-1185">Reference proteome</keyword>
<gene>
    <name evidence="1" type="ORF">R1flu_026904</name>
</gene>
<evidence type="ECO:0000313" key="2">
    <source>
        <dbReference type="Proteomes" id="UP001605036"/>
    </source>
</evidence>
<protein>
    <submittedName>
        <fullName evidence="1">Uncharacterized protein</fullName>
    </submittedName>
</protein>